<dbReference type="Proteomes" id="UP000054495">
    <property type="component" value="Unassembled WGS sequence"/>
</dbReference>
<dbReference type="AlphaFoldDB" id="A0A0D6L9R8"/>
<protein>
    <submittedName>
        <fullName evidence="1">Uncharacterized protein</fullName>
    </submittedName>
</protein>
<reference evidence="1 2" key="1">
    <citation type="submission" date="2013-05" db="EMBL/GenBank/DDBJ databases">
        <title>Draft genome of the parasitic nematode Anyclostoma ceylanicum.</title>
        <authorList>
            <person name="Mitreva M."/>
        </authorList>
    </citation>
    <scope>NUCLEOTIDE SEQUENCE [LARGE SCALE GENOMIC DNA]</scope>
</reference>
<dbReference type="EMBL" id="KE125427">
    <property type="protein sequence ID" value="EPB68494.1"/>
    <property type="molecule type" value="Genomic_DNA"/>
</dbReference>
<proteinExistence type="predicted"/>
<keyword evidence="2" id="KW-1185">Reference proteome</keyword>
<name>A0A0D6L9R8_9BILA</name>
<gene>
    <name evidence="1" type="ORF">ANCCEY_12412</name>
</gene>
<evidence type="ECO:0000313" key="2">
    <source>
        <dbReference type="Proteomes" id="UP000054495"/>
    </source>
</evidence>
<evidence type="ECO:0000313" key="1">
    <source>
        <dbReference type="EMBL" id="EPB68494.1"/>
    </source>
</evidence>
<accession>A0A0D6L9R8</accession>
<sequence>MRIEAGQGSLKNIQGEGVGHVMTQASTAMIFCTNPRPSQGGKPCFGNDFELQPCVDDKCRLCNLRLMEHGGVGHRGANVRTHAVLLFNLALNQWMVNGLRGTSGQLVLVTVDWVREPGCVLVFLHRRRMVVFRVLASHPRSKSVKPKARSVVDSFIMPTSLT</sequence>
<organism evidence="1 2">
    <name type="scientific">Ancylostoma ceylanicum</name>
    <dbReference type="NCBI Taxonomy" id="53326"/>
    <lineage>
        <taxon>Eukaryota</taxon>
        <taxon>Metazoa</taxon>
        <taxon>Ecdysozoa</taxon>
        <taxon>Nematoda</taxon>
        <taxon>Chromadorea</taxon>
        <taxon>Rhabditida</taxon>
        <taxon>Rhabditina</taxon>
        <taxon>Rhabditomorpha</taxon>
        <taxon>Strongyloidea</taxon>
        <taxon>Ancylostomatidae</taxon>
        <taxon>Ancylostomatinae</taxon>
        <taxon>Ancylostoma</taxon>
    </lineage>
</organism>